<evidence type="ECO:0000256" key="5">
    <source>
        <dbReference type="ARBA" id="ARBA00022927"/>
    </source>
</evidence>
<evidence type="ECO:0000256" key="4">
    <source>
        <dbReference type="ARBA" id="ARBA00022692"/>
    </source>
</evidence>
<gene>
    <name evidence="9" type="primary">tatA</name>
    <name evidence="11" type="ORF">GCM10009745_52960</name>
</gene>
<keyword evidence="3 9" id="KW-1003">Cell membrane</keyword>
<feature type="region of interest" description="Disordered" evidence="10">
    <location>
        <begin position="46"/>
        <end position="66"/>
    </location>
</feature>
<accession>A0ABP4U9R6</accession>
<protein>
    <recommendedName>
        <fullName evidence="9">Sec-independent protein translocase protein TatA</fullName>
    </recommendedName>
</protein>
<keyword evidence="12" id="KW-1185">Reference proteome</keyword>
<comment type="subunit">
    <text evidence="9">The Tat system comprises two distinct complexes: a TatABC complex, containing multiple copies of TatA, TatB and TatC subunits, and a separate TatA complex, containing only TatA subunits. Substrates initially bind to the TatABC complex, which probably triggers association of the separate TatA complex to form the active translocon.</text>
</comment>
<evidence type="ECO:0000313" key="12">
    <source>
        <dbReference type="Proteomes" id="UP001500280"/>
    </source>
</evidence>
<comment type="subcellular location">
    <subcellularLocation>
        <location evidence="1 9">Cell membrane</location>
        <topology evidence="1 9">Single-pass membrane protein</topology>
    </subcellularLocation>
</comment>
<keyword evidence="6 9" id="KW-1133">Transmembrane helix</keyword>
<keyword evidence="7 9" id="KW-0811">Translocation</keyword>
<evidence type="ECO:0000256" key="10">
    <source>
        <dbReference type="SAM" id="MobiDB-lite"/>
    </source>
</evidence>
<evidence type="ECO:0000256" key="9">
    <source>
        <dbReference type="HAMAP-Rule" id="MF_00236"/>
    </source>
</evidence>
<keyword evidence="5 9" id="KW-0653">Protein transport</keyword>
<comment type="similarity">
    <text evidence="9">Belongs to the TatA/E family.</text>
</comment>
<dbReference type="NCBIfam" id="TIGR01411">
    <property type="entry name" value="tatAE"/>
    <property type="match status" value="1"/>
</dbReference>
<dbReference type="HAMAP" id="MF_00236">
    <property type="entry name" value="TatA_E"/>
    <property type="match status" value="1"/>
</dbReference>
<evidence type="ECO:0000256" key="3">
    <source>
        <dbReference type="ARBA" id="ARBA00022475"/>
    </source>
</evidence>
<keyword evidence="8 9" id="KW-0472">Membrane</keyword>
<feature type="transmembrane region" description="Helical" evidence="9">
    <location>
        <begin position="12"/>
        <end position="29"/>
    </location>
</feature>
<evidence type="ECO:0000256" key="6">
    <source>
        <dbReference type="ARBA" id="ARBA00022989"/>
    </source>
</evidence>
<evidence type="ECO:0000256" key="1">
    <source>
        <dbReference type="ARBA" id="ARBA00004162"/>
    </source>
</evidence>
<sequence>MVPQLEMPAGGEWVVILIVVVLLFGANKLPELTRGAAQALKEFKKVQNEDEQDPAIEAAQKSESRP</sequence>
<comment type="caution">
    <text evidence="11">The sequence shown here is derived from an EMBL/GenBank/DDBJ whole genome shotgun (WGS) entry which is preliminary data.</text>
</comment>
<name>A0ABP4U9R6_9ACTN</name>
<keyword evidence="2 9" id="KW-0813">Transport</keyword>
<dbReference type="Pfam" id="PF02416">
    <property type="entry name" value="TatA_B_E"/>
    <property type="match status" value="1"/>
</dbReference>
<dbReference type="EMBL" id="BAAANF010000017">
    <property type="protein sequence ID" value="GAA1699733.1"/>
    <property type="molecule type" value="Genomic_DNA"/>
</dbReference>
<evidence type="ECO:0000256" key="2">
    <source>
        <dbReference type="ARBA" id="ARBA00022448"/>
    </source>
</evidence>
<dbReference type="Proteomes" id="UP001500280">
    <property type="component" value="Unassembled WGS sequence"/>
</dbReference>
<dbReference type="InterPro" id="IPR006312">
    <property type="entry name" value="TatA/E"/>
</dbReference>
<dbReference type="PANTHER" id="PTHR42982:SF1">
    <property type="entry name" value="SEC-INDEPENDENT PROTEIN TRANSLOCASE PROTEIN TATA"/>
    <property type="match status" value="1"/>
</dbReference>
<reference evidence="12" key="1">
    <citation type="journal article" date="2019" name="Int. J. Syst. Evol. Microbiol.">
        <title>The Global Catalogue of Microorganisms (GCM) 10K type strain sequencing project: providing services to taxonomists for standard genome sequencing and annotation.</title>
        <authorList>
            <consortium name="The Broad Institute Genomics Platform"/>
            <consortium name="The Broad Institute Genome Sequencing Center for Infectious Disease"/>
            <person name="Wu L."/>
            <person name="Ma J."/>
        </authorList>
    </citation>
    <scope>NUCLEOTIDE SEQUENCE [LARGE SCALE GENOMIC DNA]</scope>
    <source>
        <strain evidence="12">JCM 14307</strain>
    </source>
</reference>
<dbReference type="InterPro" id="IPR003369">
    <property type="entry name" value="TatA/B/E"/>
</dbReference>
<proteinExistence type="inferred from homology"/>
<evidence type="ECO:0000313" key="11">
    <source>
        <dbReference type="EMBL" id="GAA1699733.1"/>
    </source>
</evidence>
<dbReference type="PANTHER" id="PTHR42982">
    <property type="entry name" value="SEC-INDEPENDENT PROTEIN TRANSLOCASE PROTEIN TATA"/>
    <property type="match status" value="1"/>
</dbReference>
<evidence type="ECO:0000256" key="7">
    <source>
        <dbReference type="ARBA" id="ARBA00023010"/>
    </source>
</evidence>
<keyword evidence="4 9" id="KW-0812">Transmembrane</keyword>
<dbReference type="RefSeq" id="WP_344157458.1">
    <property type="nucleotide sequence ID" value="NZ_BAAANF010000017.1"/>
</dbReference>
<organism evidence="11 12">
    <name type="scientific">Kribbella yunnanensis</name>
    <dbReference type="NCBI Taxonomy" id="190194"/>
    <lineage>
        <taxon>Bacteria</taxon>
        <taxon>Bacillati</taxon>
        <taxon>Actinomycetota</taxon>
        <taxon>Actinomycetes</taxon>
        <taxon>Propionibacteriales</taxon>
        <taxon>Kribbellaceae</taxon>
        <taxon>Kribbella</taxon>
    </lineage>
</organism>
<dbReference type="Gene3D" id="1.20.5.3310">
    <property type="match status" value="1"/>
</dbReference>
<evidence type="ECO:0000256" key="8">
    <source>
        <dbReference type="ARBA" id="ARBA00023136"/>
    </source>
</evidence>
<comment type="function">
    <text evidence="9">Part of the twin-arginine translocation (Tat) system that transports large folded proteins containing a characteristic twin-arginine motif in their signal peptide across membranes. TatA could form the protein-conducting channel of the Tat system.</text>
</comment>